<accession>A0ABP3AUP4</accession>
<dbReference type="RefSeq" id="WP_036098682.1">
    <property type="nucleotide sequence ID" value="NZ_AODF01000074.1"/>
</dbReference>
<keyword evidence="2" id="KW-1185">Reference proteome</keyword>
<gene>
    <name evidence="1" type="ORF">MFLO_15935</name>
</gene>
<name>A0ABP3AUP4_9LIST</name>
<dbReference type="Proteomes" id="UP000019249">
    <property type="component" value="Unassembled WGS sequence"/>
</dbReference>
<evidence type="ECO:0000313" key="2">
    <source>
        <dbReference type="Proteomes" id="UP000019249"/>
    </source>
</evidence>
<organism evidence="1 2">
    <name type="scientific">Listeria floridensis FSL S10-1187</name>
    <dbReference type="NCBI Taxonomy" id="1265817"/>
    <lineage>
        <taxon>Bacteria</taxon>
        <taxon>Bacillati</taxon>
        <taxon>Bacillota</taxon>
        <taxon>Bacilli</taxon>
        <taxon>Bacillales</taxon>
        <taxon>Listeriaceae</taxon>
        <taxon>Listeria</taxon>
    </lineage>
</organism>
<dbReference type="EMBL" id="AODF01000074">
    <property type="protein sequence ID" value="EUJ23455.1"/>
    <property type="molecule type" value="Genomic_DNA"/>
</dbReference>
<evidence type="ECO:0000313" key="1">
    <source>
        <dbReference type="EMBL" id="EUJ23455.1"/>
    </source>
</evidence>
<comment type="caution">
    <text evidence="1">The sequence shown here is derived from an EMBL/GenBank/DDBJ whole genome shotgun (WGS) entry which is preliminary data.</text>
</comment>
<proteinExistence type="predicted"/>
<protein>
    <submittedName>
        <fullName evidence="1">Uncharacterized protein</fullName>
    </submittedName>
</protein>
<reference evidence="1 2" key="1">
    <citation type="journal article" date="2014" name="Int. J. Syst. Evol. Microbiol.">
        <title>Listeria floridensis sp. nov., Listeria aquatica sp. nov., Listeria cornellensis sp. nov., Listeria riparia sp. nov. and Listeria grandensis sp. nov., from agricultural and natural environments.</title>
        <authorList>
            <person name="den Bakker H.C."/>
            <person name="Warchocki S."/>
            <person name="Wright E.M."/>
            <person name="Allred A.F."/>
            <person name="Ahlstrom C."/>
            <person name="Manuel C.S."/>
            <person name="Stasiewicz M.J."/>
            <person name="Burrell A."/>
            <person name="Roof S."/>
            <person name="Strawn L."/>
            <person name="Fortes E.D."/>
            <person name="Nightingale K.K."/>
            <person name="Kephart D."/>
            <person name="Wiedmann M."/>
        </authorList>
    </citation>
    <scope>NUCLEOTIDE SEQUENCE [LARGE SCALE GENOMIC DNA]</scope>
    <source>
        <strain evidence="1 2">FSL S10-1187</strain>
    </source>
</reference>
<sequence length="81" mass="9211">MGELTTKVQCLYAANLVLNDINMSLIDKKLESRDDIIAVATMLRAKSNELINIDYELSEIELFEFVEENNVPFFGQRSGQP</sequence>